<comment type="caution">
    <text evidence="8">The sequence shown here is derived from an EMBL/GenBank/DDBJ whole genome shotgun (WGS) entry which is preliminary data.</text>
</comment>
<name>A0ABW0RKD2_9BACL</name>
<feature type="transmembrane region" description="Helical" evidence="6">
    <location>
        <begin position="76"/>
        <end position="95"/>
    </location>
</feature>
<feature type="transmembrane region" description="Helical" evidence="6">
    <location>
        <begin position="162"/>
        <end position="181"/>
    </location>
</feature>
<evidence type="ECO:0000259" key="7">
    <source>
        <dbReference type="PROSITE" id="PS50850"/>
    </source>
</evidence>
<feature type="transmembrane region" description="Helical" evidence="6">
    <location>
        <begin position="246"/>
        <end position="264"/>
    </location>
</feature>
<feature type="transmembrane region" description="Helical" evidence="6">
    <location>
        <begin position="12"/>
        <end position="31"/>
    </location>
</feature>
<evidence type="ECO:0000256" key="6">
    <source>
        <dbReference type="SAM" id="Phobius"/>
    </source>
</evidence>
<dbReference type="InterPro" id="IPR052714">
    <property type="entry name" value="MFS_Exporter"/>
</dbReference>
<protein>
    <submittedName>
        <fullName evidence="8">MFS transporter</fullName>
    </submittedName>
</protein>
<proteinExistence type="predicted"/>
<feature type="transmembrane region" description="Helical" evidence="6">
    <location>
        <begin position="334"/>
        <end position="355"/>
    </location>
</feature>
<evidence type="ECO:0000256" key="1">
    <source>
        <dbReference type="ARBA" id="ARBA00004651"/>
    </source>
</evidence>
<evidence type="ECO:0000313" key="9">
    <source>
        <dbReference type="Proteomes" id="UP001595978"/>
    </source>
</evidence>
<dbReference type="SUPFAM" id="SSF103473">
    <property type="entry name" value="MFS general substrate transporter"/>
    <property type="match status" value="1"/>
</dbReference>
<keyword evidence="2" id="KW-0813">Transport</keyword>
<evidence type="ECO:0000256" key="3">
    <source>
        <dbReference type="ARBA" id="ARBA00022692"/>
    </source>
</evidence>
<feature type="transmembrane region" description="Helical" evidence="6">
    <location>
        <begin position="43"/>
        <end position="64"/>
    </location>
</feature>
<dbReference type="Pfam" id="PF07690">
    <property type="entry name" value="MFS_1"/>
    <property type="match status" value="1"/>
</dbReference>
<dbReference type="InterPro" id="IPR011701">
    <property type="entry name" value="MFS"/>
</dbReference>
<accession>A0ABW0RKD2</accession>
<reference evidence="9" key="1">
    <citation type="journal article" date="2019" name="Int. J. Syst. Evol. Microbiol.">
        <title>The Global Catalogue of Microorganisms (GCM) 10K type strain sequencing project: providing services to taxonomists for standard genome sequencing and annotation.</title>
        <authorList>
            <consortium name="The Broad Institute Genomics Platform"/>
            <consortium name="The Broad Institute Genome Sequencing Center for Infectious Disease"/>
            <person name="Wu L."/>
            <person name="Ma J."/>
        </authorList>
    </citation>
    <scope>NUCLEOTIDE SEQUENCE [LARGE SCALE GENOMIC DNA]</scope>
    <source>
        <strain evidence="9">CCUG 56331</strain>
    </source>
</reference>
<evidence type="ECO:0000256" key="2">
    <source>
        <dbReference type="ARBA" id="ARBA00022448"/>
    </source>
</evidence>
<feature type="transmembrane region" description="Helical" evidence="6">
    <location>
        <begin position="299"/>
        <end position="322"/>
    </location>
</feature>
<organism evidence="8 9">
    <name type="scientific">Ureibacillus suwonensis</name>
    <dbReference type="NCBI Taxonomy" id="313007"/>
    <lineage>
        <taxon>Bacteria</taxon>
        <taxon>Bacillati</taxon>
        <taxon>Bacillota</taxon>
        <taxon>Bacilli</taxon>
        <taxon>Bacillales</taxon>
        <taxon>Caryophanaceae</taxon>
        <taxon>Ureibacillus</taxon>
    </lineage>
</organism>
<feature type="transmembrane region" description="Helical" evidence="6">
    <location>
        <begin position="276"/>
        <end position="293"/>
    </location>
</feature>
<feature type="transmembrane region" description="Helical" evidence="6">
    <location>
        <begin position="213"/>
        <end position="234"/>
    </location>
</feature>
<evidence type="ECO:0000313" key="8">
    <source>
        <dbReference type="EMBL" id="MFC5543397.1"/>
    </source>
</evidence>
<dbReference type="PANTHER" id="PTHR23531:SF1">
    <property type="entry name" value="QUINOLENE RESISTANCE PROTEIN NORA"/>
    <property type="match status" value="1"/>
</dbReference>
<feature type="domain" description="Major facilitator superfamily (MFS) profile" evidence="7">
    <location>
        <begin position="9"/>
        <end position="389"/>
    </location>
</feature>
<keyword evidence="5 6" id="KW-0472">Membrane</keyword>
<keyword evidence="9" id="KW-1185">Reference proteome</keyword>
<dbReference type="InterPro" id="IPR020846">
    <property type="entry name" value="MFS_dom"/>
</dbReference>
<feature type="transmembrane region" description="Helical" evidence="6">
    <location>
        <begin position="135"/>
        <end position="156"/>
    </location>
</feature>
<evidence type="ECO:0000256" key="5">
    <source>
        <dbReference type="ARBA" id="ARBA00023136"/>
    </source>
</evidence>
<keyword evidence="4 6" id="KW-1133">Transmembrane helix</keyword>
<keyword evidence="3 6" id="KW-0812">Transmembrane</keyword>
<dbReference type="PROSITE" id="PS50850">
    <property type="entry name" value="MFS"/>
    <property type="match status" value="1"/>
</dbReference>
<evidence type="ECO:0000256" key="4">
    <source>
        <dbReference type="ARBA" id="ARBA00022989"/>
    </source>
</evidence>
<dbReference type="InterPro" id="IPR036259">
    <property type="entry name" value="MFS_trans_sf"/>
</dbReference>
<dbReference type="PANTHER" id="PTHR23531">
    <property type="entry name" value="QUINOLENE RESISTANCE PROTEIN NORA"/>
    <property type="match status" value="1"/>
</dbReference>
<feature type="transmembrane region" description="Helical" evidence="6">
    <location>
        <begin position="101"/>
        <end position="123"/>
    </location>
</feature>
<feature type="transmembrane region" description="Helical" evidence="6">
    <location>
        <begin position="361"/>
        <end position="382"/>
    </location>
</feature>
<dbReference type="Proteomes" id="UP001595978">
    <property type="component" value="Unassembled WGS sequence"/>
</dbReference>
<dbReference type="Gene3D" id="1.20.1250.20">
    <property type="entry name" value="MFS general substrate transporter like domains"/>
    <property type="match status" value="1"/>
</dbReference>
<sequence>MDQKLWTKEFIIISLVNFLLTMMYFLLMVTMSNYAVETYGAKVSTAGLVASIFVLGCLVGRLALGKLVERFGLLQVLIFGLLGIVLVSLGYFLAYSVATLLLIRILHGFTVGVVSTTASTICVRIVPAARKGEGISYFSLSHVLSSAIGPFVGMMLNHLNNGFQWMFALNIVTVLICMFIIKLAGLQVPNMEKAAVDGKPKIWNISNYIDKQAIPISLLIMMFGFCFSSVTSYLMLYGKETGLIKAASYFFLIHSLCILCSRPFTGKIMDARGTNIVVYPCMLLFATGMFIYSQSTADWMILIAAACMGLGFGNINSAAQLIAVKNADPDRLGLATATYFIFMDLGFGLGPYLLGHIIEGIGFRMLYTMASCIGLICIPIYYKIYGNKEIIPILEDK</sequence>
<dbReference type="RefSeq" id="WP_390310748.1">
    <property type="nucleotide sequence ID" value="NZ_JBHSNQ010000195.1"/>
</dbReference>
<dbReference type="EMBL" id="JBHSNQ010000195">
    <property type="protein sequence ID" value="MFC5543397.1"/>
    <property type="molecule type" value="Genomic_DNA"/>
</dbReference>
<comment type="subcellular location">
    <subcellularLocation>
        <location evidence="1">Cell membrane</location>
        <topology evidence="1">Multi-pass membrane protein</topology>
    </subcellularLocation>
</comment>
<dbReference type="CDD" id="cd17489">
    <property type="entry name" value="MFS_YfcJ_like"/>
    <property type="match status" value="1"/>
</dbReference>
<gene>
    <name evidence="8" type="ORF">ACFPOH_16930</name>
</gene>